<dbReference type="KEGG" id="fmr:Fuma_05978"/>
<keyword evidence="1" id="KW-0802">TPR repeat</keyword>
<name>A0A1P8WQH9_9PLAN</name>
<evidence type="ECO:0000313" key="5">
    <source>
        <dbReference type="Proteomes" id="UP000187735"/>
    </source>
</evidence>
<dbReference type="SUPFAM" id="SSF48452">
    <property type="entry name" value="TPR-like"/>
    <property type="match status" value="2"/>
</dbReference>
<protein>
    <submittedName>
        <fullName evidence="4">Putative PEP-CTERM system TPR-repeat lipoprotein</fullName>
    </submittedName>
</protein>
<keyword evidence="5" id="KW-1185">Reference proteome</keyword>
<keyword evidence="4" id="KW-0449">Lipoprotein</keyword>
<dbReference type="PANTHER" id="PTHR12558">
    <property type="entry name" value="CELL DIVISION CYCLE 16,23,27"/>
    <property type="match status" value="1"/>
</dbReference>
<dbReference type="InterPro" id="IPR039568">
    <property type="entry name" value="Peptidase_MA-like_dom"/>
</dbReference>
<dbReference type="Proteomes" id="UP000187735">
    <property type="component" value="Chromosome"/>
</dbReference>
<dbReference type="Gene3D" id="1.25.40.10">
    <property type="entry name" value="Tetratricopeptide repeat domain"/>
    <property type="match status" value="2"/>
</dbReference>
<evidence type="ECO:0000256" key="1">
    <source>
        <dbReference type="PROSITE-ProRule" id="PRU00339"/>
    </source>
</evidence>
<dbReference type="InterPro" id="IPR011990">
    <property type="entry name" value="TPR-like_helical_dom_sf"/>
</dbReference>
<feature type="signal peptide" evidence="2">
    <location>
        <begin position="1"/>
        <end position="21"/>
    </location>
</feature>
<dbReference type="PANTHER" id="PTHR12558:SF13">
    <property type="entry name" value="CELL DIVISION CYCLE PROTEIN 27 HOMOLOG"/>
    <property type="match status" value="1"/>
</dbReference>
<gene>
    <name evidence="4" type="ORF">Fuma_05978</name>
</gene>
<evidence type="ECO:0000259" key="3">
    <source>
        <dbReference type="Pfam" id="PF13485"/>
    </source>
</evidence>
<organism evidence="4 5">
    <name type="scientific">Fuerstiella marisgermanici</name>
    <dbReference type="NCBI Taxonomy" id="1891926"/>
    <lineage>
        <taxon>Bacteria</taxon>
        <taxon>Pseudomonadati</taxon>
        <taxon>Planctomycetota</taxon>
        <taxon>Planctomycetia</taxon>
        <taxon>Planctomycetales</taxon>
        <taxon>Planctomycetaceae</taxon>
        <taxon>Fuerstiella</taxon>
    </lineage>
</organism>
<dbReference type="PROSITE" id="PS50005">
    <property type="entry name" value="TPR"/>
    <property type="match status" value="1"/>
</dbReference>
<sequence precursor="true">MIQSRAALLLSILCGSSCGYAATITECQDMLRTGKYVECLDAASAAVDRRSYGEEWPMLKATAETHLGHYLQAAQTLEAGIARYSWSVRLRMLAYENATTLGDTDRAKLMIQELEQVASAAPWRYTDADDLVALGKAAIVIGVDPKDVLEGFYGRAQRNYKSRPDGFLAAGQLAIDKGDLALASETLRPAAEQFPDNPEICFALATSIQAVEPEKAAELWEHTLTVNPNFAPTQLHLAKKQIDAEDYAAAKETISEVHRINPWHPEGHALQAVIHHLKNDPIAEAVSHSRAIAFSPQSPAIDYLIGERLSRKYRFREGAAFQQMALQTDPAFLPAKTQLAQDLLRLGEDERGWKLADGAQKQDKYDTTLFNLMQLKNDLDKFATRTTDQFVIRMRASESAVYGDRVEELLTTAMAELSKKYGYTPSEKVVVEIFDRPDDFAVRTFGLPDVAGFLGVCFGKLVTANSPASQRENPNNWESVLWHEFCHVITLQMTDNKIPRWLSEGISVYEERQKDDRWGQHMSPVFRVRVQRGNVTPVSQLSSAFLNAKSGDDLNFAYYESSMVVEFIVQEYGFDALIAILNDLKTGLTINDALARHTGGLAELDAAFEDYLKSVADNFATGVRFNASSEDGAEPIPDVEGLEDPKNYTAGLKLAVRYVRAGETDRAIEKLQQLIELFPDDRSPNGARPLLAQIYERQNETALQMDVLAEHLQYSGDDLESAMKLLTLQVKAELWPEAALTGELVAAIDPLQPAAIRKFYTAAMKQHDTATALQALRGLLQLEPADAPRTHFQMATLLTEKDPSQARRHVLLALEQAPRYRDAHKLLLKLTAAADPATRQ</sequence>
<feature type="domain" description="Peptidase MA-like" evidence="3">
    <location>
        <begin position="413"/>
        <end position="599"/>
    </location>
</feature>
<dbReference type="EMBL" id="CP017641">
    <property type="protein sequence ID" value="APZ96310.1"/>
    <property type="molecule type" value="Genomic_DNA"/>
</dbReference>
<dbReference type="OrthoDB" id="9787613at2"/>
<dbReference type="RefSeq" id="WP_083732427.1">
    <property type="nucleotide sequence ID" value="NZ_CP017641.1"/>
</dbReference>
<dbReference type="STRING" id="1891926.Fuma_05978"/>
<feature type="repeat" description="TPR" evidence="1">
    <location>
        <begin position="648"/>
        <end position="681"/>
    </location>
</feature>
<dbReference type="Pfam" id="PF13485">
    <property type="entry name" value="Peptidase_MA_2"/>
    <property type="match status" value="1"/>
</dbReference>
<evidence type="ECO:0000313" key="4">
    <source>
        <dbReference type="EMBL" id="APZ96310.1"/>
    </source>
</evidence>
<reference evidence="4 5" key="1">
    <citation type="journal article" date="2016" name="Front. Microbiol.">
        <title>Fuerstia marisgermanicae gen. nov., sp. nov., an Unusual Member of the Phylum Planctomycetes from the German Wadden Sea.</title>
        <authorList>
            <person name="Kohn T."/>
            <person name="Heuer A."/>
            <person name="Jogler M."/>
            <person name="Vollmers J."/>
            <person name="Boedeker C."/>
            <person name="Bunk B."/>
            <person name="Rast P."/>
            <person name="Borchert D."/>
            <person name="Glockner I."/>
            <person name="Freese H.M."/>
            <person name="Klenk H.P."/>
            <person name="Overmann J."/>
            <person name="Kaster A.K."/>
            <person name="Rohde M."/>
            <person name="Wiegand S."/>
            <person name="Jogler C."/>
        </authorList>
    </citation>
    <scope>NUCLEOTIDE SEQUENCE [LARGE SCALE GENOMIC DNA]</scope>
    <source>
        <strain evidence="4 5">NH11</strain>
    </source>
</reference>
<dbReference type="AlphaFoldDB" id="A0A1P8WQH9"/>
<keyword evidence="2" id="KW-0732">Signal</keyword>
<evidence type="ECO:0000256" key="2">
    <source>
        <dbReference type="SAM" id="SignalP"/>
    </source>
</evidence>
<dbReference type="InterPro" id="IPR019734">
    <property type="entry name" value="TPR_rpt"/>
</dbReference>
<accession>A0A1P8WQH9</accession>
<proteinExistence type="predicted"/>
<feature type="chain" id="PRO_5012117102" evidence="2">
    <location>
        <begin position="22"/>
        <end position="840"/>
    </location>
</feature>